<comment type="caution">
    <text evidence="2">The sequence shown here is derived from an EMBL/GenBank/DDBJ whole genome shotgun (WGS) entry which is preliminary data.</text>
</comment>
<keyword evidence="1" id="KW-0732">Signal</keyword>
<organism evidence="2 3">
    <name type="scientific">Sphingobium yanoikuyae</name>
    <name type="common">Sphingomonas yanoikuyae</name>
    <dbReference type="NCBI Taxonomy" id="13690"/>
    <lineage>
        <taxon>Bacteria</taxon>
        <taxon>Pseudomonadati</taxon>
        <taxon>Pseudomonadota</taxon>
        <taxon>Alphaproteobacteria</taxon>
        <taxon>Sphingomonadales</taxon>
        <taxon>Sphingomonadaceae</taxon>
        <taxon>Sphingobium</taxon>
    </lineage>
</organism>
<sequence length="263" mass="27988">MKRVITFLSLVLASPALAAPVAIGFAPPTGEDLLYRIEQHRPVDGRDSLFRADRILRFEKAGDGYILHVTLRSLDSDAPGAGADAYRAALSPLIGVGHRFRLDVHGKIVGLDNVDDVRATMEKALNAMIAKAPEGSAGQRTAKNVLTLLDGLTPEGRLALLSGEVQPLLLFVDSEVDDARPRGVRTMAGPPLGRAVAVQGESTVAAHDGNRLTLQEDLQGEGAHVAMRYTVSAQTGLVDAQERTLTLGAQTLTEKRSLTVSSK</sequence>
<proteinExistence type="predicted"/>
<evidence type="ECO:0000313" key="3">
    <source>
        <dbReference type="Proteomes" id="UP000028534"/>
    </source>
</evidence>
<gene>
    <name evidence="2" type="ORF">CP98_00365</name>
</gene>
<dbReference type="STRING" id="13690.AX777_10570"/>
<evidence type="ECO:0000256" key="1">
    <source>
        <dbReference type="SAM" id="SignalP"/>
    </source>
</evidence>
<evidence type="ECO:0000313" key="2">
    <source>
        <dbReference type="EMBL" id="KEZ21687.1"/>
    </source>
</evidence>
<dbReference type="Proteomes" id="UP000028534">
    <property type="component" value="Unassembled WGS sequence"/>
</dbReference>
<dbReference type="EMBL" id="JGVR01000001">
    <property type="protein sequence ID" value="KEZ21687.1"/>
    <property type="molecule type" value="Genomic_DNA"/>
</dbReference>
<dbReference type="AlphaFoldDB" id="A0A084EUP5"/>
<accession>A0A084EUP5</accession>
<dbReference type="PATRIC" id="fig|13690.10.peg.378"/>
<name>A0A084EUP5_SPHYA</name>
<feature type="chain" id="PRO_5001774672" evidence="1">
    <location>
        <begin position="19"/>
        <end position="263"/>
    </location>
</feature>
<protein>
    <submittedName>
        <fullName evidence="2">Uncharacterized protein</fullName>
    </submittedName>
</protein>
<feature type="signal peptide" evidence="1">
    <location>
        <begin position="1"/>
        <end position="18"/>
    </location>
</feature>
<dbReference type="RefSeq" id="WP_037516297.1">
    <property type="nucleotide sequence ID" value="NZ_JGVR01000001.1"/>
</dbReference>
<reference evidence="2 3" key="1">
    <citation type="submission" date="2014-03" db="EMBL/GenBank/DDBJ databases">
        <title>Genome sequence of Sphingobium yanoikuyae B1.</title>
        <authorList>
            <person name="Gan H.M."/>
            <person name="Gan H.Y."/>
            <person name="Savka M.A."/>
        </authorList>
    </citation>
    <scope>NUCLEOTIDE SEQUENCE [LARGE SCALE GENOMIC DNA]</scope>
    <source>
        <strain evidence="2 3">B1</strain>
    </source>
</reference>